<reference evidence="2" key="2">
    <citation type="submission" date="2020-08" db="EMBL/GenBank/DDBJ databases">
        <title>Plant Genome Project.</title>
        <authorList>
            <person name="Zhang R.-G."/>
        </authorList>
    </citation>
    <scope>NUCLEOTIDE SEQUENCE</scope>
    <source>
        <strain evidence="2">Huo1</strain>
        <tissue evidence="2">Leaf</tissue>
    </source>
</reference>
<dbReference type="EMBL" id="PNBA02000011">
    <property type="protein sequence ID" value="KAG6407551.1"/>
    <property type="molecule type" value="Genomic_DNA"/>
</dbReference>
<reference evidence="2" key="1">
    <citation type="submission" date="2018-01" db="EMBL/GenBank/DDBJ databases">
        <authorList>
            <person name="Mao J.F."/>
        </authorList>
    </citation>
    <scope>NUCLEOTIDE SEQUENCE</scope>
    <source>
        <strain evidence="2">Huo1</strain>
        <tissue evidence="2">Leaf</tissue>
    </source>
</reference>
<keyword evidence="1" id="KW-0812">Transmembrane</keyword>
<evidence type="ECO:0000313" key="3">
    <source>
        <dbReference type="Proteomes" id="UP000298416"/>
    </source>
</evidence>
<sequence length="112" mass="12522">MVDGLGYAAHPIMALLFILDCWTQAILVLFLVQKVADEEDIFSTSGAVSRIRMDPNRQNSGTHHNTQDILVCGSGSWPLENTRLSMDAMPEIHKLKSSRQIFEEAVKIQPNL</sequence>
<evidence type="ECO:0000313" key="2">
    <source>
        <dbReference type="EMBL" id="KAG6407551.1"/>
    </source>
</evidence>
<keyword evidence="1" id="KW-1133">Transmembrane helix</keyword>
<feature type="transmembrane region" description="Helical" evidence="1">
    <location>
        <begin position="12"/>
        <end position="32"/>
    </location>
</feature>
<gene>
    <name evidence="2" type="ORF">SASPL_130543</name>
</gene>
<evidence type="ECO:0000256" key="1">
    <source>
        <dbReference type="SAM" id="Phobius"/>
    </source>
</evidence>
<organism evidence="2">
    <name type="scientific">Salvia splendens</name>
    <name type="common">Scarlet sage</name>
    <dbReference type="NCBI Taxonomy" id="180675"/>
    <lineage>
        <taxon>Eukaryota</taxon>
        <taxon>Viridiplantae</taxon>
        <taxon>Streptophyta</taxon>
        <taxon>Embryophyta</taxon>
        <taxon>Tracheophyta</taxon>
        <taxon>Spermatophyta</taxon>
        <taxon>Magnoliopsida</taxon>
        <taxon>eudicotyledons</taxon>
        <taxon>Gunneridae</taxon>
        <taxon>Pentapetalae</taxon>
        <taxon>asterids</taxon>
        <taxon>lamiids</taxon>
        <taxon>Lamiales</taxon>
        <taxon>Lamiaceae</taxon>
        <taxon>Nepetoideae</taxon>
        <taxon>Mentheae</taxon>
        <taxon>Salviinae</taxon>
        <taxon>Salvia</taxon>
        <taxon>Salvia subgen. Calosphace</taxon>
        <taxon>core Calosphace</taxon>
    </lineage>
</organism>
<dbReference type="AlphaFoldDB" id="A0A8X8X974"/>
<proteinExistence type="predicted"/>
<comment type="caution">
    <text evidence="2">The sequence shown here is derived from an EMBL/GenBank/DDBJ whole genome shotgun (WGS) entry which is preliminary data.</text>
</comment>
<accession>A0A8X8X974</accession>
<keyword evidence="3" id="KW-1185">Reference proteome</keyword>
<protein>
    <submittedName>
        <fullName evidence="2">Uncharacterized protein</fullName>
    </submittedName>
</protein>
<dbReference type="Proteomes" id="UP000298416">
    <property type="component" value="Unassembled WGS sequence"/>
</dbReference>
<name>A0A8X8X974_SALSN</name>
<keyword evidence="1" id="KW-0472">Membrane</keyword>